<reference evidence="3 4" key="1">
    <citation type="journal article" date="2012" name="J. Bacteriol.">
        <title>Genome Sequence of Fibrella aestuarina BUZ 2T, a Filamentous Marine Bacterium.</title>
        <authorList>
            <person name="Filippini M."/>
            <person name="Qi W."/>
            <person name="Blom J."/>
            <person name="Goesmann A."/>
            <person name="Smits T.H."/>
            <person name="Bagheri H.C."/>
        </authorList>
    </citation>
    <scope>NUCLEOTIDE SEQUENCE [LARGE SCALE GENOMIC DNA]</scope>
    <source>
        <strain evidence="4">BUZ 2T</strain>
    </source>
</reference>
<evidence type="ECO:0000256" key="2">
    <source>
        <dbReference type="ARBA" id="ARBA00023002"/>
    </source>
</evidence>
<dbReference type="PANTHER" id="PTHR24321:SF8">
    <property type="entry name" value="ESTRADIOL 17-BETA-DEHYDROGENASE 8-RELATED"/>
    <property type="match status" value="1"/>
</dbReference>
<dbReference type="InterPro" id="IPR036291">
    <property type="entry name" value="NAD(P)-bd_dom_sf"/>
</dbReference>
<name>I0KBN2_9BACT</name>
<dbReference type="HOGENOM" id="CLU_010194_1_0_10"/>
<dbReference type="Pfam" id="PF13561">
    <property type="entry name" value="adh_short_C2"/>
    <property type="match status" value="1"/>
</dbReference>
<comment type="similarity">
    <text evidence="1">Belongs to the short-chain dehydrogenases/reductases (SDR) family.</text>
</comment>
<dbReference type="EC" id="1.1.1.100" evidence="3"/>
<protein>
    <submittedName>
        <fullName evidence="3">3-ketoacyl-(Acyl-carrier-protein) reductase</fullName>
        <ecNumber evidence="3">1.1.1.100</ecNumber>
    </submittedName>
</protein>
<accession>I0KBN2</accession>
<gene>
    <name evidence="3" type="primary">fabG</name>
    <name evidence="3" type="ORF">FAES_3528</name>
</gene>
<dbReference type="PATRIC" id="fig|1166018.3.peg.5307"/>
<dbReference type="GO" id="GO:0004316">
    <property type="term" value="F:3-oxoacyl-[acyl-carrier-protein] reductase (NADPH) activity"/>
    <property type="evidence" value="ECO:0007669"/>
    <property type="project" value="UniProtKB-EC"/>
</dbReference>
<dbReference type="OrthoDB" id="9788235at2"/>
<keyword evidence="4" id="KW-1185">Reference proteome</keyword>
<dbReference type="Proteomes" id="UP000011058">
    <property type="component" value="Chromosome"/>
</dbReference>
<sequence length="265" mass="27978">MASTQNELGGKVALVTGAGSGIGKAAALLMGKQGATVIALSRTDKEINETVAEIEQQGGKGLALTADIANADDMKRVCDTIDQQFGRLDIVFANAGINGVWAPIDELQPEEWQKTIDNNLTGTYLTIHFAVPMLKRQGGAIVITASVNGTRIFSNTGSTAYSCTKAAQVAMAQLLALELAKDKIRVNVVCPGAIDTNIDDSAQQRDIEQIKEPAEFPQGSIPLTDGKPGTSEEVADLVLFLVSDRARHITGTPVWIDGAESLLMG</sequence>
<dbReference type="RefSeq" id="WP_015332634.1">
    <property type="nucleotide sequence ID" value="NC_020054.1"/>
</dbReference>
<dbReference type="KEGG" id="fae:FAES_3528"/>
<dbReference type="InterPro" id="IPR002347">
    <property type="entry name" value="SDR_fam"/>
</dbReference>
<organism evidence="3 4">
    <name type="scientific">Fibrella aestuarina BUZ 2</name>
    <dbReference type="NCBI Taxonomy" id="1166018"/>
    <lineage>
        <taxon>Bacteria</taxon>
        <taxon>Pseudomonadati</taxon>
        <taxon>Bacteroidota</taxon>
        <taxon>Cytophagia</taxon>
        <taxon>Cytophagales</taxon>
        <taxon>Spirosomataceae</taxon>
        <taxon>Fibrella</taxon>
    </lineage>
</organism>
<dbReference type="eggNOG" id="COG1028">
    <property type="taxonomic scope" value="Bacteria"/>
</dbReference>
<dbReference type="FunFam" id="3.40.50.720:FF:000084">
    <property type="entry name" value="Short-chain dehydrogenase reductase"/>
    <property type="match status" value="1"/>
</dbReference>
<dbReference type="CDD" id="cd05233">
    <property type="entry name" value="SDR_c"/>
    <property type="match status" value="1"/>
</dbReference>
<dbReference type="SUPFAM" id="SSF51735">
    <property type="entry name" value="NAD(P)-binding Rossmann-fold domains"/>
    <property type="match status" value="1"/>
</dbReference>
<dbReference type="PANTHER" id="PTHR24321">
    <property type="entry name" value="DEHYDROGENASES, SHORT CHAIN"/>
    <property type="match status" value="1"/>
</dbReference>
<dbReference type="STRING" id="1166018.FAES_3528"/>
<evidence type="ECO:0000313" key="3">
    <source>
        <dbReference type="EMBL" id="CCH01535.1"/>
    </source>
</evidence>
<evidence type="ECO:0000313" key="4">
    <source>
        <dbReference type="Proteomes" id="UP000011058"/>
    </source>
</evidence>
<dbReference type="NCBIfam" id="NF004203">
    <property type="entry name" value="PRK05653.2-4"/>
    <property type="match status" value="1"/>
</dbReference>
<proteinExistence type="inferred from homology"/>
<dbReference type="EMBL" id="HE796683">
    <property type="protein sequence ID" value="CCH01535.1"/>
    <property type="molecule type" value="Genomic_DNA"/>
</dbReference>
<dbReference type="Gene3D" id="3.40.50.720">
    <property type="entry name" value="NAD(P)-binding Rossmann-like Domain"/>
    <property type="match status" value="1"/>
</dbReference>
<dbReference type="PRINTS" id="PR00080">
    <property type="entry name" value="SDRFAMILY"/>
</dbReference>
<keyword evidence="2 3" id="KW-0560">Oxidoreductase</keyword>
<dbReference type="AlphaFoldDB" id="I0KBN2"/>
<evidence type="ECO:0000256" key="1">
    <source>
        <dbReference type="ARBA" id="ARBA00006484"/>
    </source>
</evidence>
<dbReference type="PRINTS" id="PR00081">
    <property type="entry name" value="GDHRDH"/>
</dbReference>